<keyword evidence="6 8" id="KW-0413">Isomerase</keyword>
<accession>A0ABU4WGQ3</accession>
<dbReference type="PANTHER" id="PTHR10091">
    <property type="entry name" value="ALDOSE-1-EPIMERASE"/>
    <property type="match status" value="1"/>
</dbReference>
<dbReference type="PROSITE" id="PS00545">
    <property type="entry name" value="ALDOSE_1_EPIMERASE"/>
    <property type="match status" value="1"/>
</dbReference>
<dbReference type="InterPro" id="IPR018052">
    <property type="entry name" value="Ald1_epimerase_CS"/>
</dbReference>
<evidence type="ECO:0000256" key="5">
    <source>
        <dbReference type="ARBA" id="ARBA00014165"/>
    </source>
</evidence>
<dbReference type="InterPro" id="IPR008183">
    <property type="entry name" value="Aldose_1/G6P_1-epimerase"/>
</dbReference>
<dbReference type="EMBL" id="JALBUT010000001">
    <property type="protein sequence ID" value="MDX8414775.1"/>
    <property type="molecule type" value="Genomic_DNA"/>
</dbReference>
<dbReference type="CDD" id="cd09019">
    <property type="entry name" value="galactose_mutarotase_like"/>
    <property type="match status" value="1"/>
</dbReference>
<dbReference type="InterPro" id="IPR047215">
    <property type="entry name" value="Galactose_mutarotase-like"/>
</dbReference>
<keyword evidence="10" id="KW-1185">Reference proteome</keyword>
<comment type="catalytic activity">
    <reaction evidence="1 8">
        <text>alpha-D-glucose = beta-D-glucose</text>
        <dbReference type="Rhea" id="RHEA:10264"/>
        <dbReference type="ChEBI" id="CHEBI:15903"/>
        <dbReference type="ChEBI" id="CHEBI:17925"/>
        <dbReference type="EC" id="5.1.3.3"/>
    </reaction>
</comment>
<comment type="similarity">
    <text evidence="3 8">Belongs to the aldose epimerase family.</text>
</comment>
<evidence type="ECO:0000256" key="6">
    <source>
        <dbReference type="ARBA" id="ARBA00023235"/>
    </source>
</evidence>
<dbReference type="InterPro" id="IPR011013">
    <property type="entry name" value="Gal_mutarotase_sf_dom"/>
</dbReference>
<dbReference type="Pfam" id="PF01263">
    <property type="entry name" value="Aldose_epim"/>
    <property type="match status" value="1"/>
</dbReference>
<evidence type="ECO:0000256" key="4">
    <source>
        <dbReference type="ARBA" id="ARBA00013185"/>
    </source>
</evidence>
<dbReference type="RefSeq" id="WP_370396224.1">
    <property type="nucleotide sequence ID" value="NZ_JALBUT010000001.1"/>
</dbReference>
<dbReference type="InterPro" id="IPR014718">
    <property type="entry name" value="GH-type_carb-bd"/>
</dbReference>
<comment type="caution">
    <text evidence="9">The sequence shown here is derived from an EMBL/GenBank/DDBJ whole genome shotgun (WGS) entry which is preliminary data.</text>
</comment>
<dbReference type="EC" id="5.1.3.3" evidence="4 8"/>
<dbReference type="PANTHER" id="PTHR10091:SF0">
    <property type="entry name" value="GALACTOSE MUTAROTASE"/>
    <property type="match status" value="1"/>
</dbReference>
<dbReference type="SUPFAM" id="SSF74650">
    <property type="entry name" value="Galactose mutarotase-like"/>
    <property type="match status" value="1"/>
</dbReference>
<dbReference type="Gene3D" id="2.70.98.10">
    <property type="match status" value="1"/>
</dbReference>
<dbReference type="NCBIfam" id="NF008277">
    <property type="entry name" value="PRK11055.1"/>
    <property type="match status" value="1"/>
</dbReference>
<dbReference type="PIRSF" id="PIRSF005096">
    <property type="entry name" value="GALM"/>
    <property type="match status" value="1"/>
</dbReference>
<organism evidence="9 10">
    <name type="scientific">Intestinicryptomonas porci</name>
    <dbReference type="NCBI Taxonomy" id="2926320"/>
    <lineage>
        <taxon>Bacteria</taxon>
        <taxon>Pseudomonadati</taxon>
        <taxon>Verrucomicrobiota</taxon>
        <taxon>Opitutia</taxon>
        <taxon>Opitutales</taxon>
        <taxon>Intestinicryptomonaceae</taxon>
        <taxon>Intestinicryptomonas</taxon>
    </lineage>
</organism>
<comment type="pathway">
    <text evidence="2 8">Carbohydrate metabolism; hexose metabolism.</text>
</comment>
<evidence type="ECO:0000313" key="10">
    <source>
        <dbReference type="Proteomes" id="UP001275932"/>
    </source>
</evidence>
<evidence type="ECO:0000256" key="3">
    <source>
        <dbReference type="ARBA" id="ARBA00006206"/>
    </source>
</evidence>
<evidence type="ECO:0000256" key="7">
    <source>
        <dbReference type="ARBA" id="ARBA00023277"/>
    </source>
</evidence>
<dbReference type="Proteomes" id="UP001275932">
    <property type="component" value="Unassembled WGS sequence"/>
</dbReference>
<name>A0ABU4WGQ3_9BACT</name>
<keyword evidence="7 8" id="KW-0119">Carbohydrate metabolism</keyword>
<gene>
    <name evidence="9" type="ORF">MOX91_01055</name>
</gene>
<sequence length="339" mass="37115">MSEYKIIEVKCAEMKMRVANLGGIIMSLHAPDASGRSADVVLGHDTPSEYLKSNCFFGALIGRVGNRISGGKFSIGNKKYKVAVNEKANNNHLHGGVKGFDKVIWDIDTCSGDGWKGVVLHRISKDGEEGYPGNLDITVFYRLTEDNSLAIEYSAFTDKPTLCNLTNHSYFNLSGGKSKDILSHEIQINADFYTNNNAKYIPTGEILNVSKTPLDLRKPTAIGKGIEMGGRLITEANGGYDHNFVLRNSSCDLVNAANVFDPKTGRTMSVYTTEPAMQFYSANFVNNVKGKNGATYNKYAGLCLETQHCPDAVHNPHFASIELYPEDTYTSATVYSFGA</sequence>
<protein>
    <recommendedName>
        <fullName evidence="5 8">Aldose 1-epimerase</fullName>
        <ecNumber evidence="4 8">5.1.3.3</ecNumber>
    </recommendedName>
</protein>
<evidence type="ECO:0000256" key="2">
    <source>
        <dbReference type="ARBA" id="ARBA00005028"/>
    </source>
</evidence>
<evidence type="ECO:0000256" key="8">
    <source>
        <dbReference type="PIRNR" id="PIRNR005096"/>
    </source>
</evidence>
<dbReference type="InterPro" id="IPR015443">
    <property type="entry name" value="Aldose_1-epimerase"/>
</dbReference>
<reference evidence="9 10" key="1">
    <citation type="submission" date="2022-03" db="EMBL/GenBank/DDBJ databases">
        <title>Novel taxa within the pig intestine.</title>
        <authorList>
            <person name="Wylensek D."/>
            <person name="Bishof K."/>
            <person name="Afrizal A."/>
            <person name="Clavel T."/>
        </authorList>
    </citation>
    <scope>NUCLEOTIDE SEQUENCE [LARGE SCALE GENOMIC DNA]</scope>
    <source>
        <strain evidence="9 10">CLA-KB-P66</strain>
    </source>
</reference>
<proteinExistence type="inferred from homology"/>
<evidence type="ECO:0000313" key="9">
    <source>
        <dbReference type="EMBL" id="MDX8414775.1"/>
    </source>
</evidence>
<evidence type="ECO:0000256" key="1">
    <source>
        <dbReference type="ARBA" id="ARBA00001614"/>
    </source>
</evidence>